<evidence type="ECO:0000259" key="1">
    <source>
        <dbReference type="Pfam" id="PF01636"/>
    </source>
</evidence>
<dbReference type="PANTHER" id="PTHR43883:SF1">
    <property type="entry name" value="GLUCONOKINASE"/>
    <property type="match status" value="1"/>
</dbReference>
<dbReference type="InterPro" id="IPR027417">
    <property type="entry name" value="P-loop_NTPase"/>
</dbReference>
<keyword evidence="3" id="KW-1185">Reference proteome</keyword>
<dbReference type="Pfam" id="PF01636">
    <property type="entry name" value="APH"/>
    <property type="match status" value="1"/>
</dbReference>
<dbReference type="Gene3D" id="3.40.50.300">
    <property type="entry name" value="P-loop containing nucleotide triphosphate hydrolases"/>
    <property type="match status" value="1"/>
</dbReference>
<dbReference type="KEGG" id="asem:NNL22_01795"/>
<proteinExistence type="predicted"/>
<dbReference type="RefSeq" id="WP_251810727.1">
    <property type="nucleotide sequence ID" value="NZ_CP101527.1"/>
</dbReference>
<dbReference type="Pfam" id="PF13671">
    <property type="entry name" value="AAA_33"/>
    <property type="match status" value="1"/>
</dbReference>
<dbReference type="Proteomes" id="UP001164472">
    <property type="component" value="Chromosome"/>
</dbReference>
<organism evidence="2 3">
    <name type="scientific">Alkalimarinus sediminis</name>
    <dbReference type="NCBI Taxonomy" id="1632866"/>
    <lineage>
        <taxon>Bacteria</taxon>
        <taxon>Pseudomonadati</taxon>
        <taxon>Pseudomonadota</taxon>
        <taxon>Gammaproteobacteria</taxon>
        <taxon>Alteromonadales</taxon>
        <taxon>Alteromonadaceae</taxon>
        <taxon>Alkalimarinus</taxon>
    </lineage>
</organism>
<dbReference type="EMBL" id="CP101527">
    <property type="protein sequence ID" value="UZW75366.1"/>
    <property type="molecule type" value="Genomic_DNA"/>
</dbReference>
<dbReference type="Gene3D" id="3.90.1200.10">
    <property type="match status" value="1"/>
</dbReference>
<dbReference type="InterPro" id="IPR052732">
    <property type="entry name" value="Cell-binding_unc_protein"/>
</dbReference>
<dbReference type="InterPro" id="IPR002575">
    <property type="entry name" value="Aminoglycoside_PTrfase"/>
</dbReference>
<dbReference type="SUPFAM" id="SSF52540">
    <property type="entry name" value="P-loop containing nucleoside triphosphate hydrolases"/>
    <property type="match status" value="1"/>
</dbReference>
<feature type="domain" description="Aminoglycoside phosphotransferase" evidence="1">
    <location>
        <begin position="122"/>
        <end position="294"/>
    </location>
</feature>
<evidence type="ECO:0000313" key="2">
    <source>
        <dbReference type="EMBL" id="UZW75366.1"/>
    </source>
</evidence>
<reference evidence="2" key="1">
    <citation type="submission" date="2022-07" db="EMBL/GenBank/DDBJ databases">
        <title>Alkalimarinus sp. nov., isolated from gut of a Alitta virens.</title>
        <authorList>
            <person name="Yang A.I."/>
            <person name="Shin N.-R."/>
        </authorList>
    </citation>
    <scope>NUCLEOTIDE SEQUENCE</scope>
    <source>
        <strain evidence="2">FA028</strain>
    </source>
</reference>
<protein>
    <submittedName>
        <fullName evidence="2">AAA family ATPase</fullName>
    </submittedName>
</protein>
<evidence type="ECO:0000313" key="3">
    <source>
        <dbReference type="Proteomes" id="UP001164472"/>
    </source>
</evidence>
<dbReference type="InterPro" id="IPR011009">
    <property type="entry name" value="Kinase-like_dom_sf"/>
</dbReference>
<dbReference type="SUPFAM" id="SSF56112">
    <property type="entry name" value="Protein kinase-like (PK-like)"/>
    <property type="match status" value="1"/>
</dbReference>
<name>A0A9E8KJT4_9ALTE</name>
<dbReference type="AlphaFoldDB" id="A0A9E8KJT4"/>
<dbReference type="PANTHER" id="PTHR43883">
    <property type="entry name" value="SLR0207 PROTEIN"/>
    <property type="match status" value="1"/>
</dbReference>
<sequence length="543" mass="61422">MSVELIKALQNPTLYKHPTEGFQVLETHISWVILTGSYAYKIKKPVNFGFLDFSSLDKRKFYCDAELRLNRRLAPDLYLDVIPIYGTVSQPCLSSGLNAQTTDSEQAQQNNAPIEYALRMTQFDQAGLLDQLEEAQKLTSKHIQTLAHTLASFHGRVNTRIPDSNFGTPQGVFAPVIENFEQIQAQLTQLELIEELHPLQQWANASFQALKPLLERRRDSGFIRECHGDLHLGNITLFNQQIVIFDCIEFNASLSWVDTINDLAFLVMDLEKRGQDAFANQLTNQYLELTGDYQGAGLLRFYKAYRAMVRAKVAVLSLQPNTDDASAKTNHGLMEQYRQYITQAKRYINAPQRYILLMHGFSGSGKSHISRELVEQLGAIRIRTDVERKRLFNYNPSDNTQSPIDGGIYTQAATQKTYSHVASLATELLAGGIPVIIDAANLKQWQRRLFADLADSQRVPILIIACNAHSDTLEERVVKRAEQPKLDQEKDASEAKVDTLKQQRLSAEALSAEELNHTVQIHTDQPDPLRLAIREIKSRLSIN</sequence>
<gene>
    <name evidence="2" type="ORF">NNL22_01795</name>
</gene>
<accession>A0A9E8KJT4</accession>